<keyword evidence="5" id="KW-1185">Reference proteome</keyword>
<dbReference type="InterPro" id="IPR016208">
    <property type="entry name" value="Ald_Oxase/xanthine_DH-like"/>
</dbReference>
<dbReference type="PANTHER" id="PTHR11908:SF132">
    <property type="entry name" value="ALDEHYDE OXIDASE 1-RELATED"/>
    <property type="match status" value="1"/>
</dbReference>
<dbReference type="Gene3D" id="3.30.365.10">
    <property type="entry name" value="Aldehyde oxidase/xanthine dehydrogenase, molybdopterin binding domain"/>
    <property type="match status" value="4"/>
</dbReference>
<organism evidence="4 5">
    <name type="scientific">Muricoccus roseus</name>
    <dbReference type="NCBI Taxonomy" id="198092"/>
    <lineage>
        <taxon>Bacteria</taxon>
        <taxon>Pseudomonadati</taxon>
        <taxon>Pseudomonadota</taxon>
        <taxon>Alphaproteobacteria</taxon>
        <taxon>Acetobacterales</taxon>
        <taxon>Roseomonadaceae</taxon>
        <taxon>Muricoccus</taxon>
    </lineage>
</organism>
<dbReference type="SUPFAM" id="SSF54665">
    <property type="entry name" value="CO dehydrogenase molybdoprotein N-domain-like"/>
    <property type="match status" value="1"/>
</dbReference>
<reference evidence="4 5" key="1">
    <citation type="submission" date="2016-11" db="EMBL/GenBank/DDBJ databases">
        <authorList>
            <person name="Jaros S."/>
            <person name="Januszkiewicz K."/>
            <person name="Wedrychowicz H."/>
        </authorList>
    </citation>
    <scope>NUCLEOTIDE SEQUENCE [LARGE SCALE GENOMIC DNA]</scope>
    <source>
        <strain evidence="4 5">DSM 14916</strain>
    </source>
</reference>
<name>A0A1M6I5S1_9PROT</name>
<dbReference type="Gene3D" id="3.90.1170.50">
    <property type="entry name" value="Aldehyde oxidase/xanthine dehydrogenase, a/b hammerhead"/>
    <property type="match status" value="1"/>
</dbReference>
<dbReference type="OrthoDB" id="7374166at2"/>
<dbReference type="Pfam" id="PF20256">
    <property type="entry name" value="MoCoBD_2"/>
    <property type="match status" value="1"/>
</dbReference>
<dbReference type="EMBL" id="FQZF01000011">
    <property type="protein sequence ID" value="SHJ29761.1"/>
    <property type="molecule type" value="Genomic_DNA"/>
</dbReference>
<keyword evidence="2" id="KW-0560">Oxidoreductase</keyword>
<dbReference type="GO" id="GO:0016491">
    <property type="term" value="F:oxidoreductase activity"/>
    <property type="evidence" value="ECO:0007669"/>
    <property type="project" value="UniProtKB-KW"/>
</dbReference>
<dbReference type="PANTHER" id="PTHR11908">
    <property type="entry name" value="XANTHINE DEHYDROGENASE"/>
    <property type="match status" value="1"/>
</dbReference>
<gene>
    <name evidence="4" type="ORF">SAMN02745194_02228</name>
</gene>
<evidence type="ECO:0000259" key="3">
    <source>
        <dbReference type="SMART" id="SM01008"/>
    </source>
</evidence>
<accession>A0A1M6I5S1</accession>
<dbReference type="InterPro" id="IPR036856">
    <property type="entry name" value="Ald_Oxase/Xan_DH_a/b_sf"/>
</dbReference>
<dbReference type="Pfam" id="PF01315">
    <property type="entry name" value="Ald_Xan_dh_C"/>
    <property type="match status" value="1"/>
</dbReference>
<evidence type="ECO:0000256" key="1">
    <source>
        <dbReference type="ARBA" id="ARBA00022505"/>
    </source>
</evidence>
<evidence type="ECO:0000313" key="4">
    <source>
        <dbReference type="EMBL" id="SHJ29761.1"/>
    </source>
</evidence>
<dbReference type="Pfam" id="PF02738">
    <property type="entry name" value="MoCoBD_1"/>
    <property type="match status" value="1"/>
</dbReference>
<dbReference type="InterPro" id="IPR037165">
    <property type="entry name" value="AldOxase/xan_DH_Mopterin-bd_sf"/>
</dbReference>
<dbReference type="Proteomes" id="UP000184387">
    <property type="component" value="Unassembled WGS sequence"/>
</dbReference>
<dbReference type="InterPro" id="IPR008274">
    <property type="entry name" value="AldOxase/xan_DH_MoCoBD1"/>
</dbReference>
<dbReference type="STRING" id="198092.SAMN02745194_02228"/>
<evidence type="ECO:0000256" key="2">
    <source>
        <dbReference type="ARBA" id="ARBA00023002"/>
    </source>
</evidence>
<dbReference type="RefSeq" id="WP_073134701.1">
    <property type="nucleotide sequence ID" value="NZ_FQZF01000011.1"/>
</dbReference>
<proteinExistence type="predicted"/>
<dbReference type="SUPFAM" id="SSF56003">
    <property type="entry name" value="Molybdenum cofactor-binding domain"/>
    <property type="match status" value="1"/>
</dbReference>
<dbReference type="InterPro" id="IPR000674">
    <property type="entry name" value="Ald_Oxase/Xan_DH_a/b"/>
</dbReference>
<dbReference type="InterPro" id="IPR046867">
    <property type="entry name" value="AldOxase/xan_DH_MoCoBD2"/>
</dbReference>
<dbReference type="SMART" id="SM01008">
    <property type="entry name" value="Ald_Xan_dh_C"/>
    <property type="match status" value="1"/>
</dbReference>
<feature type="domain" description="Aldehyde oxidase/xanthine dehydrogenase a/b hammerhead" evidence="3">
    <location>
        <begin position="24"/>
        <end position="133"/>
    </location>
</feature>
<dbReference type="GO" id="GO:0005506">
    <property type="term" value="F:iron ion binding"/>
    <property type="evidence" value="ECO:0007669"/>
    <property type="project" value="InterPro"/>
</dbReference>
<dbReference type="AlphaFoldDB" id="A0A1M6I5S1"/>
<protein>
    <submittedName>
        <fullName evidence="4">Carbon-monoxide dehydrogenase large subunit</fullName>
    </submittedName>
</protein>
<evidence type="ECO:0000313" key="5">
    <source>
        <dbReference type="Proteomes" id="UP000184387"/>
    </source>
</evidence>
<sequence>MSPEAIGEGVGASLRRKEDARFLLGRGRYVGDIRAAGMLEVAFLRSPVAHARLLGVQKAEGAESRVFTAADLAGVGTIRAPSALPGFRVSEQPVLATGKLRHVGEPIAACLAPSRAAAEDLAAACILDYEALPVVADMLTARAPGAPLVHEHWPDNAFLETFRDEDLSELDSIAAAKVTRRLRTARQCMVPMEGRGVLAEWDPRLEQLIVTTSTQQPHVIRTGLSEVLGLDEGQIRVVAPDVGGGFGYKGILSPEEVVCCHLAMRLGRPVRWIEDRLEHLSANANCREHHYTVTAWADAGGRLLGVDVDATVDSGAYSLYPFSACLESAQVGSIFPGPYTLPRFRCRTVSACTNKPPILPYRGVARTGVCYALETTLDALARQLGITPAAIRLANLVPPEAMPYRNLVGKVFDSGDYPQALRRALAAIDHDRIAARRAAGECIGFGLAVFCEQGAHGTSVYHGWGIPFVPGYEQATARFTPDGVLEIRTGLQSHGQGMETTFAQVAHEVLGLPTARVRVVHGDTALTPYSTGTWGSRAAVMGGGAVAEACRLLGERALAIGASLLQAEPGAVELSGGAVRRRDGGAAVTLEEIARTWYRRPQNLPRGVDTGGLEVTGGYRPDPDTGTHSYACHAVTLRIDTETGEVVLEDYLIVEDGGVLLNPMIVDGQVLGGLAQGIGTALYEEMPFDEAGQPLAGTLADYLIPGTAELPEVRIDHMETPSPWTRFGQKGLGESGAIGPPAAIVNAINDALAPFGAEVLDLPASPARVLAALEAARAR</sequence>
<keyword evidence="1" id="KW-0500">Molybdenum</keyword>